<dbReference type="PANTHER" id="PTHR37314">
    <property type="entry name" value="SLR0142 PROTEIN"/>
    <property type="match status" value="1"/>
</dbReference>
<dbReference type="EMBL" id="VSSQ01018738">
    <property type="protein sequence ID" value="MPM62192.1"/>
    <property type="molecule type" value="Genomic_DNA"/>
</dbReference>
<protein>
    <recommendedName>
        <fullName evidence="3">DUF1275 domain-containing protein</fullName>
    </recommendedName>
</protein>
<evidence type="ECO:0000256" key="1">
    <source>
        <dbReference type="SAM" id="Phobius"/>
    </source>
</evidence>
<accession>A0A645B9T5</accession>
<dbReference type="AlphaFoldDB" id="A0A645B9T5"/>
<feature type="transmembrane region" description="Helical" evidence="1">
    <location>
        <begin position="64"/>
        <end position="84"/>
    </location>
</feature>
<dbReference type="InterPro" id="IPR010699">
    <property type="entry name" value="DUF1275"/>
</dbReference>
<organism evidence="2">
    <name type="scientific">bioreactor metagenome</name>
    <dbReference type="NCBI Taxonomy" id="1076179"/>
    <lineage>
        <taxon>unclassified sequences</taxon>
        <taxon>metagenomes</taxon>
        <taxon>ecological metagenomes</taxon>
    </lineage>
</organism>
<keyword evidence="1" id="KW-0812">Transmembrane</keyword>
<comment type="caution">
    <text evidence="2">The sequence shown here is derived from an EMBL/GenBank/DDBJ whole genome shotgun (WGS) entry which is preliminary data.</text>
</comment>
<feature type="transmembrane region" description="Helical" evidence="1">
    <location>
        <begin position="172"/>
        <end position="192"/>
    </location>
</feature>
<gene>
    <name evidence="2" type="ORF">SDC9_109058</name>
</gene>
<keyword evidence="1" id="KW-0472">Membrane</keyword>
<evidence type="ECO:0000313" key="2">
    <source>
        <dbReference type="EMBL" id="MPM62192.1"/>
    </source>
</evidence>
<dbReference type="Pfam" id="PF06912">
    <property type="entry name" value="DUF1275"/>
    <property type="match status" value="1"/>
</dbReference>
<sequence length="222" mass="24828">MSSKKMQMSESLALGILLALSGGFMDAYSYMARGHVFANAQTGNILLFGVTIASGQWFECIKYLFPIMAFIIGLALSNIFRHLVRTSRLHWRQFIVLTEAIIIAFTALVPTNMNLLANSLISFSCGLQVEAFQKIRGNNMATTMCIGNLKSATHFITDYCFSKNSTQLVRGLFYLLIILTFTIGAVLGSFFIKLWHLKAILISSLILLICFILMFKNQKVVK</sequence>
<proteinExistence type="predicted"/>
<dbReference type="PANTHER" id="PTHR37314:SF4">
    <property type="entry name" value="UPF0700 TRANSMEMBRANE PROTEIN YOAK"/>
    <property type="match status" value="1"/>
</dbReference>
<evidence type="ECO:0008006" key="3">
    <source>
        <dbReference type="Google" id="ProtNLM"/>
    </source>
</evidence>
<feature type="transmembrane region" description="Helical" evidence="1">
    <location>
        <begin position="198"/>
        <end position="215"/>
    </location>
</feature>
<name>A0A645B9T5_9ZZZZ</name>
<reference evidence="2" key="1">
    <citation type="submission" date="2019-08" db="EMBL/GenBank/DDBJ databases">
        <authorList>
            <person name="Kucharzyk K."/>
            <person name="Murdoch R.W."/>
            <person name="Higgins S."/>
            <person name="Loffler F."/>
        </authorList>
    </citation>
    <scope>NUCLEOTIDE SEQUENCE</scope>
</reference>
<feature type="transmembrane region" description="Helical" evidence="1">
    <location>
        <begin position="91"/>
        <end position="109"/>
    </location>
</feature>
<keyword evidence="1" id="KW-1133">Transmembrane helix</keyword>